<evidence type="ECO:0000313" key="1">
    <source>
        <dbReference type="EMBL" id="AWY00546.1"/>
    </source>
</evidence>
<dbReference type="AlphaFoldDB" id="A0A2Z4PSM5"/>
<dbReference type="InterPro" id="IPR021295">
    <property type="entry name" value="DUF2867"/>
</dbReference>
<accession>A0A2Z4PSM5</accession>
<dbReference type="Pfam" id="PF11066">
    <property type="entry name" value="DUF2867"/>
    <property type="match status" value="1"/>
</dbReference>
<dbReference type="Proteomes" id="UP000249898">
    <property type="component" value="Chromosome"/>
</dbReference>
<gene>
    <name evidence="1" type="ORF">A8139_11510</name>
</gene>
<sequence length="170" mass="19730">MSWLFPNIHTLKEPLSDRLANKAQAPYFRDALSVRTEKTMLTPSQLQHSIFAYMPAWVTVLMRIRNKIVKLFGFTVGADNLRPTRDELNIGDKAGFLTITEKYEDEIISYSEDRHMSFYLSVLKQSDRIIISSLVNQKTFIGRLYVNSILPFHYIIARTVINNAMKDNRI</sequence>
<dbReference type="EMBL" id="CP016181">
    <property type="protein sequence ID" value="AWY00546.1"/>
    <property type="molecule type" value="Genomic_DNA"/>
</dbReference>
<reference evidence="1 2" key="1">
    <citation type="submission" date="2016-06" db="EMBL/GenBank/DDBJ databases">
        <title>The sequenced genome of the ice-adhering bacterium Marinomonas primoryensis, from Antarctica.</title>
        <authorList>
            <person name="Graham L."/>
            <person name="Vance T.D.R."/>
            <person name="Davies P.L."/>
        </authorList>
    </citation>
    <scope>NUCLEOTIDE SEQUENCE [LARGE SCALE GENOMIC DNA]</scope>
    <source>
        <strain evidence="1 2">AceL</strain>
    </source>
</reference>
<proteinExistence type="predicted"/>
<evidence type="ECO:0000313" key="2">
    <source>
        <dbReference type="Proteomes" id="UP000249898"/>
    </source>
</evidence>
<name>A0A2Z4PSM5_9GAMM</name>
<organism evidence="1 2">
    <name type="scientific">Marinomonas primoryensis</name>
    <dbReference type="NCBI Taxonomy" id="178399"/>
    <lineage>
        <taxon>Bacteria</taxon>
        <taxon>Pseudomonadati</taxon>
        <taxon>Pseudomonadota</taxon>
        <taxon>Gammaproteobacteria</taxon>
        <taxon>Oceanospirillales</taxon>
        <taxon>Oceanospirillaceae</taxon>
        <taxon>Marinomonas</taxon>
    </lineage>
</organism>
<protein>
    <recommendedName>
        <fullName evidence="3">DUF2867 domain-containing protein</fullName>
    </recommendedName>
</protein>
<dbReference type="RefSeq" id="WP_112138248.1">
    <property type="nucleotide sequence ID" value="NZ_CP016181.1"/>
</dbReference>
<dbReference type="OrthoDB" id="7058586at2"/>
<evidence type="ECO:0008006" key="3">
    <source>
        <dbReference type="Google" id="ProtNLM"/>
    </source>
</evidence>